<dbReference type="Proteomes" id="UP000250140">
    <property type="component" value="Unassembled WGS sequence"/>
</dbReference>
<evidence type="ECO:0000256" key="2">
    <source>
        <dbReference type="SAM" id="MobiDB-lite"/>
    </source>
</evidence>
<feature type="compositionally biased region" description="Polar residues" evidence="2">
    <location>
        <begin position="281"/>
        <end position="294"/>
    </location>
</feature>
<gene>
    <name evidence="3" type="ORF">AOQ84DRAFT_56330</name>
</gene>
<feature type="region of interest" description="Disordered" evidence="2">
    <location>
        <begin position="249"/>
        <end position="494"/>
    </location>
</feature>
<feature type="compositionally biased region" description="Basic and acidic residues" evidence="2">
    <location>
        <begin position="41"/>
        <end position="55"/>
    </location>
</feature>
<dbReference type="OrthoDB" id="10251744at2759"/>
<evidence type="ECO:0000313" key="3">
    <source>
        <dbReference type="EMBL" id="OCL07564.1"/>
    </source>
</evidence>
<feature type="compositionally biased region" description="Low complexity" evidence="2">
    <location>
        <begin position="317"/>
        <end position="326"/>
    </location>
</feature>
<organism evidence="3 4">
    <name type="scientific">Glonium stellatum</name>
    <dbReference type="NCBI Taxonomy" id="574774"/>
    <lineage>
        <taxon>Eukaryota</taxon>
        <taxon>Fungi</taxon>
        <taxon>Dikarya</taxon>
        <taxon>Ascomycota</taxon>
        <taxon>Pezizomycotina</taxon>
        <taxon>Dothideomycetes</taxon>
        <taxon>Pleosporomycetidae</taxon>
        <taxon>Gloniales</taxon>
        <taxon>Gloniaceae</taxon>
        <taxon>Glonium</taxon>
    </lineage>
</organism>
<feature type="compositionally biased region" description="Basic and acidic residues" evidence="2">
    <location>
        <begin position="421"/>
        <end position="434"/>
    </location>
</feature>
<feature type="compositionally biased region" description="Low complexity" evidence="2">
    <location>
        <begin position="22"/>
        <end position="39"/>
    </location>
</feature>
<evidence type="ECO:0000256" key="1">
    <source>
        <dbReference type="SAM" id="Coils"/>
    </source>
</evidence>
<reference evidence="3 4" key="1">
    <citation type="journal article" date="2016" name="Nat. Commun.">
        <title>Ectomycorrhizal ecology is imprinted in the genome of the dominant symbiotic fungus Cenococcum geophilum.</title>
        <authorList>
            <consortium name="DOE Joint Genome Institute"/>
            <person name="Peter M."/>
            <person name="Kohler A."/>
            <person name="Ohm R.A."/>
            <person name="Kuo A."/>
            <person name="Krutzmann J."/>
            <person name="Morin E."/>
            <person name="Arend M."/>
            <person name="Barry K.W."/>
            <person name="Binder M."/>
            <person name="Choi C."/>
            <person name="Clum A."/>
            <person name="Copeland A."/>
            <person name="Grisel N."/>
            <person name="Haridas S."/>
            <person name="Kipfer T."/>
            <person name="LaButti K."/>
            <person name="Lindquist E."/>
            <person name="Lipzen A."/>
            <person name="Maire R."/>
            <person name="Meier B."/>
            <person name="Mihaltcheva S."/>
            <person name="Molinier V."/>
            <person name="Murat C."/>
            <person name="Poggeler S."/>
            <person name="Quandt C.A."/>
            <person name="Sperisen C."/>
            <person name="Tritt A."/>
            <person name="Tisserant E."/>
            <person name="Crous P.W."/>
            <person name="Henrissat B."/>
            <person name="Nehls U."/>
            <person name="Egli S."/>
            <person name="Spatafora J.W."/>
            <person name="Grigoriev I.V."/>
            <person name="Martin F.M."/>
        </authorList>
    </citation>
    <scope>NUCLEOTIDE SEQUENCE [LARGE SCALE GENOMIC DNA]</scope>
    <source>
        <strain evidence="3 4">CBS 207.34</strain>
    </source>
</reference>
<feature type="region of interest" description="Disordered" evidence="2">
    <location>
        <begin position="1"/>
        <end position="127"/>
    </location>
</feature>
<feature type="compositionally biased region" description="Polar residues" evidence="2">
    <location>
        <begin position="466"/>
        <end position="481"/>
    </location>
</feature>
<dbReference type="EMBL" id="KV749839">
    <property type="protein sequence ID" value="OCL07564.1"/>
    <property type="molecule type" value="Genomic_DNA"/>
</dbReference>
<sequence length="533" mass="59728">MDRKTSKTSPSKDSTSRRAHRASLTSSTSSTQRSMSNTRDTSIEPKSEYLREALNSRKAKNPSPVNLLSQPTTPIEHPGDEWAANAEEEDVSGNDASKRRYRRASEVKEQRPALNRKLTQREMDSKKDQIEKSNFDLGLRICLLEQHNAKIQKELEEALEKVRTLEGVEEDNEELREDNDQLRQKTQGLEEDLAAKHEEYVELLTINEELVTEMEKRDAGLEEAADMICRLEIENVTLKERVANCKAAIGGNGESDYYSTEAEADSPRKRASDLWSIPESRPSTGQRDSDYYSQPPSPKVTATKIQSNPKPLGPYSTRARTLLRTTSHGSGSVNELRKRMSLVSVTEDTKLEPTPPLPTQSPTLRSSPKIGGRFQFPGFGSADPKLKLDPPTESRPATPVPDPGIGLRDLYKGGGTIKSPRLPEPRRDSNRSSNEKLSGPTDDPCNPPPRTSSKFFTRPAPAYNSRAPSPTASLDTEYSTTEPERPPGWWKEYQQWPSSGTRIYGTGGRDFMFNANEDVEDFAERTRSFGKRR</sequence>
<protein>
    <submittedName>
        <fullName evidence="3">Uncharacterized protein</fullName>
    </submittedName>
</protein>
<dbReference type="AlphaFoldDB" id="A0A8E2JSI7"/>
<feature type="coiled-coil region" evidence="1">
    <location>
        <begin position="148"/>
        <end position="199"/>
    </location>
</feature>
<feature type="compositionally biased region" description="Polar residues" evidence="2">
    <location>
        <begin position="63"/>
        <end position="73"/>
    </location>
</feature>
<name>A0A8E2JSI7_9PEZI</name>
<evidence type="ECO:0000313" key="4">
    <source>
        <dbReference type="Proteomes" id="UP000250140"/>
    </source>
</evidence>
<keyword evidence="1" id="KW-0175">Coiled coil</keyword>
<accession>A0A8E2JSI7</accession>
<keyword evidence="4" id="KW-1185">Reference proteome</keyword>
<proteinExistence type="predicted"/>